<sequence>MLQVRNQARGPKASVRRPSFRSGRLARSGLLVLAGGAALMLGTEATGQKRSLEMLDQLEPGSWELREHGTGGSAGDICIRSGRQLIQLRHPGLNCKSVTVEDSPTEVVVQYMCAGQGYGRTRIRRETNALVQIDSQGIVNGQPFAYAGEGRRAGACR</sequence>
<keyword evidence="2" id="KW-1185">Reference proteome</keyword>
<dbReference type="AlphaFoldDB" id="T0HR07"/>
<dbReference type="EMBL" id="ATHL01000032">
    <property type="protein sequence ID" value="EQB18781.1"/>
    <property type="molecule type" value="Genomic_DNA"/>
</dbReference>
<proteinExistence type="predicted"/>
<accession>T0HR07</accession>
<dbReference type="Proteomes" id="UP000015527">
    <property type="component" value="Unassembled WGS sequence"/>
</dbReference>
<name>T0HR07_9SPHN</name>
<gene>
    <name evidence="1" type="ORF">L284_03690</name>
</gene>
<dbReference type="PATRIC" id="fig|1096930.3.peg.726"/>
<evidence type="ECO:0000313" key="2">
    <source>
        <dbReference type="Proteomes" id="UP000015527"/>
    </source>
</evidence>
<organism evidence="1 2">
    <name type="scientific">Novosphingobium lindaniclasticum LE124</name>
    <dbReference type="NCBI Taxonomy" id="1096930"/>
    <lineage>
        <taxon>Bacteria</taxon>
        <taxon>Pseudomonadati</taxon>
        <taxon>Pseudomonadota</taxon>
        <taxon>Alphaproteobacteria</taxon>
        <taxon>Sphingomonadales</taxon>
        <taxon>Sphingomonadaceae</taxon>
        <taxon>Novosphingobium</taxon>
    </lineage>
</organism>
<dbReference type="eggNOG" id="ENOG50318I3">
    <property type="taxonomic scope" value="Bacteria"/>
</dbReference>
<evidence type="ECO:0008006" key="3">
    <source>
        <dbReference type="Google" id="ProtNLM"/>
    </source>
</evidence>
<protein>
    <recommendedName>
        <fullName evidence="3">DUF3617 family protein</fullName>
    </recommendedName>
</protein>
<comment type="caution">
    <text evidence="1">The sequence shown here is derived from an EMBL/GenBank/DDBJ whole genome shotgun (WGS) entry which is preliminary data.</text>
</comment>
<evidence type="ECO:0000313" key="1">
    <source>
        <dbReference type="EMBL" id="EQB18781.1"/>
    </source>
</evidence>
<reference evidence="1 2" key="1">
    <citation type="journal article" date="2013" name="Genome Announc.">
        <title>Genome Sequence of Novosphingobium lindaniclasticum LE124T, Isolated from a Hexachlorocyclohexane Dumpsite.</title>
        <authorList>
            <person name="Saxena A."/>
            <person name="Nayyar N."/>
            <person name="Sangwan N."/>
            <person name="Kumari R."/>
            <person name="Khurana J.P."/>
            <person name="Lal R."/>
        </authorList>
    </citation>
    <scope>NUCLEOTIDE SEQUENCE [LARGE SCALE GENOMIC DNA]</scope>
    <source>
        <strain evidence="1 2">LE124</strain>
    </source>
</reference>